<evidence type="ECO:0000256" key="9">
    <source>
        <dbReference type="ARBA" id="ARBA00023004"/>
    </source>
</evidence>
<keyword evidence="11 13" id="KW-0051">Antiviral defense</keyword>
<evidence type="ECO:0000256" key="13">
    <source>
        <dbReference type="RuleBase" id="RU365022"/>
    </source>
</evidence>
<dbReference type="Gene3D" id="3.90.320.10">
    <property type="match status" value="1"/>
</dbReference>
<protein>
    <recommendedName>
        <fullName evidence="4 13">CRISPR-associated exonuclease Cas4</fullName>
        <ecNumber evidence="3 13">3.1.12.1</ecNumber>
    </recommendedName>
</protein>
<dbReference type="Pfam" id="PF01930">
    <property type="entry name" value="Cas_Cas4"/>
    <property type="match status" value="1"/>
</dbReference>
<dbReference type="EC" id="3.1.12.1" evidence="3 13"/>
<dbReference type="InterPro" id="IPR022765">
    <property type="entry name" value="Dna2/Cas4_DUF83"/>
</dbReference>
<evidence type="ECO:0000259" key="14">
    <source>
        <dbReference type="Pfam" id="PF01930"/>
    </source>
</evidence>
<dbReference type="EMBL" id="JBBNIB010000088">
    <property type="protein sequence ID" value="MEQ2687282.1"/>
    <property type="molecule type" value="Genomic_DNA"/>
</dbReference>
<evidence type="ECO:0000256" key="1">
    <source>
        <dbReference type="ARBA" id="ARBA00001966"/>
    </source>
</evidence>
<evidence type="ECO:0000256" key="4">
    <source>
        <dbReference type="ARBA" id="ARBA00020049"/>
    </source>
</evidence>
<keyword evidence="8 13" id="KW-0269">Exonuclease</keyword>
<comment type="cofactor">
    <cofactor evidence="1">
        <name>[4Fe-4S] cluster</name>
        <dbReference type="ChEBI" id="CHEBI:49883"/>
    </cofactor>
</comment>
<evidence type="ECO:0000313" key="16">
    <source>
        <dbReference type="Proteomes" id="UP001439984"/>
    </source>
</evidence>
<evidence type="ECO:0000256" key="8">
    <source>
        <dbReference type="ARBA" id="ARBA00022839"/>
    </source>
</evidence>
<accession>A0ABV1IKB6</accession>
<name>A0ABV1IKB6_9FIRM</name>
<comment type="cofactor">
    <cofactor evidence="13">
        <name>Mg(2+)</name>
        <dbReference type="ChEBI" id="CHEBI:18420"/>
    </cofactor>
    <cofactor evidence="13">
        <name>Mn(2+)</name>
        <dbReference type="ChEBI" id="CHEBI:29035"/>
    </cofactor>
    <text evidence="13">Mg(2+) or Mn(2+) required for ssDNA cleavage activity.</text>
</comment>
<comment type="cofactor">
    <cofactor evidence="13">
        <name>iron-sulfur cluster</name>
        <dbReference type="ChEBI" id="CHEBI:30408"/>
    </cofactor>
</comment>
<comment type="caution">
    <text evidence="15">The sequence shown here is derived from an EMBL/GenBank/DDBJ whole genome shotgun (WGS) entry which is preliminary data.</text>
</comment>
<feature type="domain" description="DUF83" evidence="14">
    <location>
        <begin position="11"/>
        <end position="198"/>
    </location>
</feature>
<keyword evidence="9 13" id="KW-0408">Iron</keyword>
<organism evidence="15 16">
    <name type="scientific">Faecalibacterium longum</name>
    <dbReference type="NCBI Taxonomy" id="1851428"/>
    <lineage>
        <taxon>Bacteria</taxon>
        <taxon>Bacillati</taxon>
        <taxon>Bacillota</taxon>
        <taxon>Clostridia</taxon>
        <taxon>Eubacteriales</taxon>
        <taxon>Oscillospiraceae</taxon>
        <taxon>Faecalibacterium</taxon>
    </lineage>
</organism>
<comment type="similarity">
    <text evidence="2 13">Belongs to the CRISPR-associated exonuclease Cas4 family.</text>
</comment>
<dbReference type="InterPro" id="IPR011604">
    <property type="entry name" value="PDDEXK-like_dom_sf"/>
</dbReference>
<keyword evidence="16" id="KW-1185">Reference proteome</keyword>
<dbReference type="InterPro" id="IPR013343">
    <property type="entry name" value="CRISPR-assoc_prot_Cas4"/>
</dbReference>
<keyword evidence="12 13" id="KW-0464">Manganese</keyword>
<evidence type="ECO:0000256" key="3">
    <source>
        <dbReference type="ARBA" id="ARBA00012768"/>
    </source>
</evidence>
<dbReference type="RefSeq" id="WP_227624361.1">
    <property type="nucleotide sequence ID" value="NZ_JBBNIB010000088.1"/>
</dbReference>
<evidence type="ECO:0000256" key="5">
    <source>
        <dbReference type="ARBA" id="ARBA00022722"/>
    </source>
</evidence>
<sequence length="223" mass="25315">MGGADDLLPLSGIQHFCFCRRQWALIHLEQQWAENRRTVEGQLDHARCHDTNQTERRGGLLITRGMQVVSRRLGLSGNCDVVEFRADPEGVSLQSTEGLWKPMPVEYKHGRAKASDSDRLQLCAQAMALEEMLVCSIPEGALFYEETRRREVVPLTEELRQTTQKMADEMHAYFARGYTPKSKPGTHCNACSLKELCLPVLYQRADPKAYLRAHLDEMQEAAP</sequence>
<proteinExistence type="inferred from homology"/>
<reference evidence="15 16" key="1">
    <citation type="submission" date="2024-04" db="EMBL/GenBank/DDBJ databases">
        <title>Human intestinal bacterial collection.</title>
        <authorList>
            <person name="Pauvert C."/>
            <person name="Hitch T.C.A."/>
            <person name="Clavel T."/>
        </authorList>
    </citation>
    <scope>NUCLEOTIDE SEQUENCE [LARGE SCALE GENOMIC DNA]</scope>
    <source>
        <strain evidence="15 16">CLA-AA-H236</strain>
    </source>
</reference>
<comment type="function">
    <text evidence="13">CRISPR (clustered regularly interspaced short palindromic repeat) is an adaptive immune system that provides protection against mobile genetic elements (viruses, transposable elements and conjugative plasmids). CRISPR clusters contain sequences complementary to antecedent mobile elements and target invading nucleic acids. CRISPR clusters are transcribed and processed into CRISPR RNA (crRNA).</text>
</comment>
<evidence type="ECO:0000256" key="6">
    <source>
        <dbReference type="ARBA" id="ARBA00022723"/>
    </source>
</evidence>
<dbReference type="InterPro" id="IPR051827">
    <property type="entry name" value="Cas4_exonuclease"/>
</dbReference>
<keyword evidence="7 13" id="KW-0378">Hydrolase</keyword>
<dbReference type="PANTHER" id="PTHR36531">
    <property type="entry name" value="CRISPR-ASSOCIATED EXONUCLEASE CAS4"/>
    <property type="match status" value="1"/>
</dbReference>
<evidence type="ECO:0000256" key="12">
    <source>
        <dbReference type="ARBA" id="ARBA00023211"/>
    </source>
</evidence>
<dbReference type="NCBIfam" id="TIGR00372">
    <property type="entry name" value="cas4"/>
    <property type="match status" value="1"/>
</dbReference>
<gene>
    <name evidence="15" type="primary">cas4</name>
    <name evidence="15" type="ORF">AAAU72_03665</name>
</gene>
<dbReference type="PANTHER" id="PTHR36531:SF6">
    <property type="entry name" value="DNA REPLICATION ATP-DEPENDENT HELICASE_NUCLEASE DNA2"/>
    <property type="match status" value="1"/>
</dbReference>
<evidence type="ECO:0000313" key="15">
    <source>
        <dbReference type="EMBL" id="MEQ2687282.1"/>
    </source>
</evidence>
<dbReference type="GO" id="GO:0016787">
    <property type="term" value="F:hydrolase activity"/>
    <property type="evidence" value="ECO:0007669"/>
    <property type="project" value="UniProtKB-KW"/>
</dbReference>
<evidence type="ECO:0000256" key="11">
    <source>
        <dbReference type="ARBA" id="ARBA00023118"/>
    </source>
</evidence>
<dbReference type="Proteomes" id="UP001439984">
    <property type="component" value="Unassembled WGS sequence"/>
</dbReference>
<evidence type="ECO:0000256" key="7">
    <source>
        <dbReference type="ARBA" id="ARBA00022801"/>
    </source>
</evidence>
<keyword evidence="10 13" id="KW-0411">Iron-sulfur</keyword>
<evidence type="ECO:0000256" key="2">
    <source>
        <dbReference type="ARBA" id="ARBA00009189"/>
    </source>
</evidence>
<keyword evidence="5 13" id="KW-0540">Nuclease</keyword>
<keyword evidence="6 13" id="KW-0479">Metal-binding</keyword>
<evidence type="ECO:0000256" key="10">
    <source>
        <dbReference type="ARBA" id="ARBA00023014"/>
    </source>
</evidence>